<feature type="domain" description="Response regulatory" evidence="4">
    <location>
        <begin position="4"/>
        <end position="120"/>
    </location>
</feature>
<dbReference type="SMART" id="SM00267">
    <property type="entry name" value="GGDEF"/>
    <property type="match status" value="1"/>
</dbReference>
<dbReference type="SUPFAM" id="SSF55073">
    <property type="entry name" value="Nucleotide cyclase"/>
    <property type="match status" value="1"/>
</dbReference>
<name>A0AAE4B5Q2_9RHOB</name>
<dbReference type="GO" id="GO:0000160">
    <property type="term" value="P:phosphorelay signal transduction system"/>
    <property type="evidence" value="ECO:0007669"/>
    <property type="project" value="InterPro"/>
</dbReference>
<dbReference type="InterPro" id="IPR050469">
    <property type="entry name" value="Diguanylate_Cyclase"/>
</dbReference>
<evidence type="ECO:0000259" key="4">
    <source>
        <dbReference type="PROSITE" id="PS50110"/>
    </source>
</evidence>
<dbReference type="SMART" id="SM00448">
    <property type="entry name" value="REC"/>
    <property type="match status" value="1"/>
</dbReference>
<feature type="domain" description="GGDEF" evidence="5">
    <location>
        <begin position="322"/>
        <end position="479"/>
    </location>
</feature>
<protein>
    <recommendedName>
        <fullName evidence="1">diguanylate cyclase</fullName>
        <ecNumber evidence="1">2.7.7.65</ecNumber>
    </recommendedName>
</protein>
<dbReference type="InterPro" id="IPR043128">
    <property type="entry name" value="Rev_trsase/Diguanyl_cyclase"/>
</dbReference>
<evidence type="ECO:0000256" key="1">
    <source>
        <dbReference type="ARBA" id="ARBA00012528"/>
    </source>
</evidence>
<dbReference type="InterPro" id="IPR029787">
    <property type="entry name" value="Nucleotide_cyclase"/>
</dbReference>
<dbReference type="FunFam" id="3.30.70.270:FF:000001">
    <property type="entry name" value="Diguanylate cyclase domain protein"/>
    <property type="match status" value="1"/>
</dbReference>
<dbReference type="GO" id="GO:0043709">
    <property type="term" value="P:cell adhesion involved in single-species biofilm formation"/>
    <property type="evidence" value="ECO:0007669"/>
    <property type="project" value="TreeGrafter"/>
</dbReference>
<accession>A0AAE4B5Q2</accession>
<dbReference type="GO" id="GO:0005886">
    <property type="term" value="C:plasma membrane"/>
    <property type="evidence" value="ECO:0007669"/>
    <property type="project" value="TreeGrafter"/>
</dbReference>
<dbReference type="CDD" id="cd01949">
    <property type="entry name" value="GGDEF"/>
    <property type="match status" value="1"/>
</dbReference>
<organism evidence="6 7">
    <name type="scientific">Marimonas arenosa</name>
    <dbReference type="NCBI Taxonomy" id="1795305"/>
    <lineage>
        <taxon>Bacteria</taxon>
        <taxon>Pseudomonadati</taxon>
        <taxon>Pseudomonadota</taxon>
        <taxon>Alphaproteobacteria</taxon>
        <taxon>Rhodobacterales</taxon>
        <taxon>Paracoccaceae</taxon>
        <taxon>Marimonas</taxon>
    </lineage>
</organism>
<evidence type="ECO:0000259" key="5">
    <source>
        <dbReference type="PROSITE" id="PS50887"/>
    </source>
</evidence>
<reference evidence="6" key="1">
    <citation type="submission" date="2022-07" db="EMBL/GenBank/DDBJ databases">
        <authorList>
            <person name="Otstavnykh N."/>
            <person name="Isaeva M."/>
            <person name="Bystritskaya E."/>
        </authorList>
    </citation>
    <scope>NUCLEOTIDE SEQUENCE</scope>
    <source>
        <strain evidence="6">KCTC 52189</strain>
    </source>
</reference>
<dbReference type="PANTHER" id="PTHR45138:SF9">
    <property type="entry name" value="DIGUANYLATE CYCLASE DGCM-RELATED"/>
    <property type="match status" value="1"/>
</dbReference>
<comment type="catalytic activity">
    <reaction evidence="2">
        <text>2 GTP = 3',3'-c-di-GMP + 2 diphosphate</text>
        <dbReference type="Rhea" id="RHEA:24898"/>
        <dbReference type="ChEBI" id="CHEBI:33019"/>
        <dbReference type="ChEBI" id="CHEBI:37565"/>
        <dbReference type="ChEBI" id="CHEBI:58805"/>
        <dbReference type="EC" id="2.7.7.65"/>
    </reaction>
</comment>
<dbReference type="PANTHER" id="PTHR45138">
    <property type="entry name" value="REGULATORY COMPONENTS OF SENSORY TRANSDUCTION SYSTEM"/>
    <property type="match status" value="1"/>
</dbReference>
<dbReference type="InterPro" id="IPR011006">
    <property type="entry name" value="CheY-like_superfamily"/>
</dbReference>
<dbReference type="SUPFAM" id="SSF52172">
    <property type="entry name" value="CheY-like"/>
    <property type="match status" value="2"/>
</dbReference>
<reference evidence="6" key="2">
    <citation type="submission" date="2023-02" db="EMBL/GenBank/DDBJ databases">
        <title>'Rhodoalgimonas zhirmunskyi' gen. nov., isolated from a red alga.</title>
        <authorList>
            <person name="Nedashkovskaya O.I."/>
            <person name="Otstavnykh N.Y."/>
            <person name="Bystritskaya E.P."/>
            <person name="Balabanova L.A."/>
            <person name="Isaeva M.P."/>
        </authorList>
    </citation>
    <scope>NUCLEOTIDE SEQUENCE</scope>
    <source>
        <strain evidence="6">KCTC 52189</strain>
    </source>
</reference>
<dbReference type="RefSeq" id="WP_306737562.1">
    <property type="nucleotide sequence ID" value="NZ_JANHAX010000008.1"/>
</dbReference>
<comment type="caution">
    <text evidence="3">Lacks conserved residue(s) required for the propagation of feature annotation.</text>
</comment>
<feature type="domain" description="Response regulatory" evidence="4">
    <location>
        <begin position="153"/>
        <end position="272"/>
    </location>
</feature>
<dbReference type="NCBIfam" id="TIGR00254">
    <property type="entry name" value="GGDEF"/>
    <property type="match status" value="1"/>
</dbReference>
<dbReference type="GO" id="GO:1902201">
    <property type="term" value="P:negative regulation of bacterial-type flagellum-dependent cell motility"/>
    <property type="evidence" value="ECO:0007669"/>
    <property type="project" value="TreeGrafter"/>
</dbReference>
<dbReference type="EMBL" id="JANHAX010000008">
    <property type="protein sequence ID" value="MDQ2092253.1"/>
    <property type="molecule type" value="Genomic_DNA"/>
</dbReference>
<keyword evidence="7" id="KW-1185">Reference proteome</keyword>
<keyword evidence="6" id="KW-0548">Nucleotidyltransferase</keyword>
<evidence type="ECO:0000313" key="6">
    <source>
        <dbReference type="EMBL" id="MDQ2092253.1"/>
    </source>
</evidence>
<sequence length="483" mass="51618">MPGNILIVDPIATNRIVRKVKLTEACYQVAQAVDGAEGLAVARLSRPDLILCAAALPDMTPAAFAQSLRQAPQTQSIPLVVETVEPGVDFRYDLLAAGADDILNKPYEDRLLLARLRSLLRVRETAEELNLREGAHRALGLSEEPAGFTGHGRVALVAPTAEAAAEWRDRLSGRLSADIAAHAATEAIRRIVTGAPPDVIAMVLTDTTAESGLQLLADLRAKPETRDAGVLVLIDSAAAQRLAADALDRGASDVITGGVSAREIALRLSRQIIRKQTIDRLRADMRNGLRAALTDPLTGLFNRRYAMPRLADLAAASARGGGDFAAMIIDVDFFKMINDRFGHTAGDGVLTRLAAVLRGTLGDGDLLARIGGEEFLVVLPDASRTAAQMTARRICKTVRETPFHAPGHRRPLQVTVSIGVAFLSDALAARQAYDQPLPPNTDDATPSARPLHQVLLDQADKALYGAKAHGRNRVTLCNTRSAA</sequence>
<dbReference type="PROSITE" id="PS50110">
    <property type="entry name" value="RESPONSE_REGULATORY"/>
    <property type="match status" value="2"/>
</dbReference>
<keyword evidence="6" id="KW-0808">Transferase</keyword>
<evidence type="ECO:0000256" key="3">
    <source>
        <dbReference type="PROSITE-ProRule" id="PRU00169"/>
    </source>
</evidence>
<dbReference type="Proteomes" id="UP001226762">
    <property type="component" value="Unassembled WGS sequence"/>
</dbReference>
<dbReference type="InterPro" id="IPR001789">
    <property type="entry name" value="Sig_transdc_resp-reg_receiver"/>
</dbReference>
<evidence type="ECO:0000313" key="7">
    <source>
        <dbReference type="Proteomes" id="UP001226762"/>
    </source>
</evidence>
<dbReference type="PROSITE" id="PS50887">
    <property type="entry name" value="GGDEF"/>
    <property type="match status" value="1"/>
</dbReference>
<dbReference type="Gene3D" id="3.30.70.270">
    <property type="match status" value="1"/>
</dbReference>
<dbReference type="InterPro" id="IPR000160">
    <property type="entry name" value="GGDEF_dom"/>
</dbReference>
<dbReference type="Gene3D" id="3.40.50.2300">
    <property type="match status" value="1"/>
</dbReference>
<proteinExistence type="predicted"/>
<dbReference type="GO" id="GO:0052621">
    <property type="term" value="F:diguanylate cyclase activity"/>
    <property type="evidence" value="ECO:0007669"/>
    <property type="project" value="UniProtKB-EC"/>
</dbReference>
<dbReference type="EC" id="2.7.7.65" evidence="1"/>
<dbReference type="Pfam" id="PF00990">
    <property type="entry name" value="GGDEF"/>
    <property type="match status" value="1"/>
</dbReference>
<comment type="caution">
    <text evidence="6">The sequence shown here is derived from an EMBL/GenBank/DDBJ whole genome shotgun (WGS) entry which is preliminary data.</text>
</comment>
<dbReference type="AlphaFoldDB" id="A0AAE4B5Q2"/>
<gene>
    <name evidence="6" type="ORF">NO357_20300</name>
</gene>
<dbReference type="Pfam" id="PF00072">
    <property type="entry name" value="Response_reg"/>
    <property type="match status" value="1"/>
</dbReference>
<evidence type="ECO:0000256" key="2">
    <source>
        <dbReference type="ARBA" id="ARBA00034247"/>
    </source>
</evidence>